<dbReference type="Pfam" id="PF07589">
    <property type="entry name" value="PEP-CTERM"/>
    <property type="match status" value="1"/>
</dbReference>
<dbReference type="Proteomes" id="UP000235914">
    <property type="component" value="Unassembled WGS sequence"/>
</dbReference>
<evidence type="ECO:0000313" key="3">
    <source>
        <dbReference type="EMBL" id="PNC54746.1"/>
    </source>
</evidence>
<dbReference type="NCBIfam" id="TIGR02595">
    <property type="entry name" value="PEP_CTERM"/>
    <property type="match status" value="1"/>
</dbReference>
<feature type="domain" description="Ice-binding protein C-terminal" evidence="2">
    <location>
        <begin position="208"/>
        <end position="231"/>
    </location>
</feature>
<evidence type="ECO:0000256" key="1">
    <source>
        <dbReference type="SAM" id="SignalP"/>
    </source>
</evidence>
<feature type="signal peptide" evidence="1">
    <location>
        <begin position="1"/>
        <end position="21"/>
    </location>
</feature>
<dbReference type="InterPro" id="IPR013424">
    <property type="entry name" value="Ice-binding_C"/>
</dbReference>
<proteinExistence type="predicted"/>
<feature type="chain" id="PRO_5043029869" description="Ice-binding protein C-terminal domain-containing protein" evidence="1">
    <location>
        <begin position="22"/>
        <end position="233"/>
    </location>
</feature>
<sequence>MKKLFVSSIMTAVLLPGWVNAESPDLVTLLSPTKPQNSVLSSGNSSLTWMSEGTTGTSLDNFAISFQLTETRNTSSPQNIFSTSRATGGASGNALQLTSSSADDEYTCLFSYAGQSFDMTATTERGSLLLTLIMRKSEDGRSASATLYSGTQTLGTVSFNFTSGTSSLKWDQSSIWTNAAKETFTDIKLATFNTEATDADILNAFGLQVPEPATASLSLLGLAALMVRRRRKA</sequence>
<dbReference type="EMBL" id="PJKN01000005">
    <property type="protein sequence ID" value="PNC54746.1"/>
    <property type="molecule type" value="Genomic_DNA"/>
</dbReference>
<protein>
    <recommendedName>
        <fullName evidence="2">Ice-binding protein C-terminal domain-containing protein</fullName>
    </recommendedName>
</protein>
<organism evidence="3 4">
    <name type="scientific">Akkermansia muciniphila</name>
    <dbReference type="NCBI Taxonomy" id="239935"/>
    <lineage>
        <taxon>Bacteria</taxon>
        <taxon>Pseudomonadati</taxon>
        <taxon>Verrucomicrobiota</taxon>
        <taxon>Verrucomicrobiia</taxon>
        <taxon>Verrucomicrobiales</taxon>
        <taxon>Akkermansiaceae</taxon>
        <taxon>Akkermansia</taxon>
    </lineage>
</organism>
<reference evidence="3 4" key="1">
    <citation type="journal article" date="2017" name="BMC Genomics">
        <title>Genome sequencing of 39 Akkermansia muciniphila isolates reveals its population structure, genomic and functional diverisity, and global distribution in mammalian gut microbiotas.</title>
        <authorList>
            <person name="Guo X."/>
            <person name="Li S."/>
            <person name="Zhang J."/>
            <person name="Wu F."/>
            <person name="Li X."/>
            <person name="Wu D."/>
            <person name="Zhang M."/>
            <person name="Ou Z."/>
            <person name="Jie Z."/>
            <person name="Yan Q."/>
            <person name="Li P."/>
            <person name="Yi J."/>
            <person name="Peng Y."/>
        </authorList>
    </citation>
    <scope>NUCLEOTIDE SEQUENCE [LARGE SCALE GENOMIC DNA]</scope>
    <source>
        <strain evidence="3 4">GP43</strain>
    </source>
</reference>
<gene>
    <name evidence="3" type="ORF">CXU09_09450</name>
</gene>
<name>A0AAP8T8X3_9BACT</name>
<dbReference type="RefSeq" id="WP_102735913.1">
    <property type="nucleotide sequence ID" value="NZ_PJKN01000005.1"/>
</dbReference>
<evidence type="ECO:0000259" key="2">
    <source>
        <dbReference type="Pfam" id="PF07589"/>
    </source>
</evidence>
<evidence type="ECO:0000313" key="4">
    <source>
        <dbReference type="Proteomes" id="UP000235914"/>
    </source>
</evidence>
<dbReference type="AlphaFoldDB" id="A0AAP8T8X3"/>
<keyword evidence="1" id="KW-0732">Signal</keyword>
<comment type="caution">
    <text evidence="3">The sequence shown here is derived from an EMBL/GenBank/DDBJ whole genome shotgun (WGS) entry which is preliminary data.</text>
</comment>
<accession>A0AAP8T8X3</accession>